<evidence type="ECO:0000256" key="9">
    <source>
        <dbReference type="SAM" id="Phobius"/>
    </source>
</evidence>
<feature type="transmembrane region" description="Helical" evidence="9">
    <location>
        <begin position="124"/>
        <end position="142"/>
    </location>
</feature>
<organism evidence="10 11">
    <name type="scientific">Streptomyces violaceusniger</name>
    <dbReference type="NCBI Taxonomy" id="68280"/>
    <lineage>
        <taxon>Bacteria</taxon>
        <taxon>Bacillati</taxon>
        <taxon>Actinomycetota</taxon>
        <taxon>Actinomycetes</taxon>
        <taxon>Kitasatosporales</taxon>
        <taxon>Streptomycetaceae</taxon>
        <taxon>Streptomyces</taxon>
        <taxon>Streptomyces violaceusniger group</taxon>
    </lineage>
</organism>
<evidence type="ECO:0000313" key="11">
    <source>
        <dbReference type="Proteomes" id="UP000053413"/>
    </source>
</evidence>
<feature type="transmembrane region" description="Helical" evidence="9">
    <location>
        <begin position="344"/>
        <end position="365"/>
    </location>
</feature>
<name>A0A0X3XB44_STRVO</name>
<evidence type="ECO:0000256" key="2">
    <source>
        <dbReference type="ARBA" id="ARBA00022475"/>
    </source>
</evidence>
<feature type="compositionally biased region" description="Low complexity" evidence="8">
    <location>
        <begin position="222"/>
        <end position="267"/>
    </location>
</feature>
<dbReference type="GO" id="GO:0009103">
    <property type="term" value="P:lipopolysaccharide biosynthetic process"/>
    <property type="evidence" value="ECO:0007669"/>
    <property type="project" value="UniProtKB-ARBA"/>
</dbReference>
<proteinExistence type="predicted"/>
<keyword evidence="3" id="KW-0328">Glycosyltransferase</keyword>
<dbReference type="InterPro" id="IPR050297">
    <property type="entry name" value="LipidA_mod_glycosyltrf_83"/>
</dbReference>
<feature type="transmembrane region" description="Helical" evidence="9">
    <location>
        <begin position="306"/>
        <end position="332"/>
    </location>
</feature>
<evidence type="ECO:0000256" key="8">
    <source>
        <dbReference type="SAM" id="MobiDB-lite"/>
    </source>
</evidence>
<evidence type="ECO:0000256" key="1">
    <source>
        <dbReference type="ARBA" id="ARBA00004651"/>
    </source>
</evidence>
<comment type="caution">
    <text evidence="10">The sequence shown here is derived from an EMBL/GenBank/DDBJ whole genome shotgun (WGS) entry which is preliminary data.</text>
</comment>
<feature type="transmembrane region" description="Helical" evidence="9">
    <location>
        <begin position="505"/>
        <end position="526"/>
    </location>
</feature>
<evidence type="ECO:0000256" key="7">
    <source>
        <dbReference type="ARBA" id="ARBA00023136"/>
    </source>
</evidence>
<dbReference type="GO" id="GO:0010041">
    <property type="term" value="P:response to iron(III) ion"/>
    <property type="evidence" value="ECO:0007669"/>
    <property type="project" value="TreeGrafter"/>
</dbReference>
<keyword evidence="5 9" id="KW-0812">Transmembrane</keyword>
<keyword evidence="6 9" id="KW-1133">Transmembrane helix</keyword>
<feature type="transmembrane region" description="Helical" evidence="9">
    <location>
        <begin position="20"/>
        <end position="43"/>
    </location>
</feature>
<feature type="transmembrane region" description="Helical" evidence="9">
    <location>
        <begin position="148"/>
        <end position="170"/>
    </location>
</feature>
<reference evidence="11" key="1">
    <citation type="submission" date="2015-10" db="EMBL/GenBank/DDBJ databases">
        <authorList>
            <person name="Ju K.-S."/>
            <person name="Doroghazi J.R."/>
            <person name="Metcalf W.W."/>
        </authorList>
    </citation>
    <scope>NUCLEOTIDE SEQUENCE [LARGE SCALE GENOMIC DNA]</scope>
    <source>
        <strain evidence="11">NRRL F-8817</strain>
    </source>
</reference>
<feature type="transmembrane region" description="Helical" evidence="9">
    <location>
        <begin position="446"/>
        <end position="466"/>
    </location>
</feature>
<protein>
    <submittedName>
        <fullName evidence="10">Uncharacterized protein</fullName>
    </submittedName>
</protein>
<evidence type="ECO:0000256" key="4">
    <source>
        <dbReference type="ARBA" id="ARBA00022679"/>
    </source>
</evidence>
<dbReference type="EMBL" id="LLZJ01000028">
    <property type="protein sequence ID" value="KUL66234.1"/>
    <property type="molecule type" value="Genomic_DNA"/>
</dbReference>
<feature type="region of interest" description="Disordered" evidence="8">
    <location>
        <begin position="179"/>
        <end position="267"/>
    </location>
</feature>
<keyword evidence="2" id="KW-1003">Cell membrane</keyword>
<gene>
    <name evidence="10" type="ORF">ADL28_04315</name>
</gene>
<dbReference type="PANTHER" id="PTHR33908:SF3">
    <property type="entry name" value="UNDECAPRENYL PHOSPHATE-ALPHA-4-AMINO-4-DEOXY-L-ARABINOSE ARABINOSYL TRANSFERASE"/>
    <property type="match status" value="1"/>
</dbReference>
<evidence type="ECO:0000256" key="5">
    <source>
        <dbReference type="ARBA" id="ARBA00022692"/>
    </source>
</evidence>
<evidence type="ECO:0000256" key="6">
    <source>
        <dbReference type="ARBA" id="ARBA00022989"/>
    </source>
</evidence>
<sequence length="720" mass="74535">MDEVWMRARVRVRVRKRKRAGTSVPTAIVLPMAVMLALGLWGLDRGTMWRDESATYQMARRTVPQIRDALGTVDAVHGLYYLLMHPLLALHPSEVTMRLPSVLAAVAATALVAALGCRLARPRVGLWAGLLYAATPVVTHYAQEGRSYALVTAGAAWATYLLVGAAGLAVGAATGGAAGGVPADRSAPGPRATPADRPAPGPGVTPADRSASGPGATPADRPAPGQAATPGAGAVSRAAGPAGAAGAAGGPARSAAPDRAAGEAGRAASDARVRSAVLVRGGVPRVARAASAPGPERAASGAGWRWAAYGGVVAVTALLHVFAVLMLAAHALTLLVSRAPRRVWWGWGSASAGAVCAVLPLAALARRQSAQIAWIRHPTPGRLWAVVEDFAGPSALVLALNLLLIAVAVVRPRWRSLTAVALPLFCVPPVLLFALAFHRPCFHERYLLFGLAGIPLLAAAGVDRLAGVGMDGLARVVARCWGVAGVERSARVVAGRRAGVGVDRWAGVVSDGLVGVVAGWLARVVARCRAAVEADRLAGVVTDRGRAMLAGRRAMLARRRAVVGGRRAVVAAAGVLAVGCGFVWQLPLHQREREPLSRQDDLAALAAAVGRLTRSGEPVLYDPPKERRIAIAYPRPLAGLRDIALGTPGPASGTLYGVDVGPAELLRRLGGARSAWVIAADEPETRRAKTTVLTGRFRLAYSLCLPGIRLEHYVRAGPAG</sequence>
<feature type="transmembrane region" description="Helical" evidence="9">
    <location>
        <begin position="416"/>
        <end position="437"/>
    </location>
</feature>
<accession>A0A0X3XB44</accession>
<keyword evidence="4" id="KW-0808">Transferase</keyword>
<evidence type="ECO:0000313" key="10">
    <source>
        <dbReference type="EMBL" id="KUL66234.1"/>
    </source>
</evidence>
<dbReference type="GO" id="GO:0005886">
    <property type="term" value="C:plasma membrane"/>
    <property type="evidence" value="ECO:0007669"/>
    <property type="project" value="UniProtKB-SubCell"/>
</dbReference>
<dbReference type="GO" id="GO:0016763">
    <property type="term" value="F:pentosyltransferase activity"/>
    <property type="evidence" value="ECO:0007669"/>
    <property type="project" value="TreeGrafter"/>
</dbReference>
<comment type="subcellular location">
    <subcellularLocation>
        <location evidence="1">Cell membrane</location>
        <topology evidence="1">Multi-pass membrane protein</topology>
    </subcellularLocation>
</comment>
<keyword evidence="7 9" id="KW-0472">Membrane</keyword>
<feature type="transmembrane region" description="Helical" evidence="9">
    <location>
        <begin position="568"/>
        <end position="586"/>
    </location>
</feature>
<dbReference type="AlphaFoldDB" id="A0A0X3XB44"/>
<feature type="transmembrane region" description="Helical" evidence="9">
    <location>
        <begin position="97"/>
        <end position="117"/>
    </location>
</feature>
<evidence type="ECO:0000256" key="3">
    <source>
        <dbReference type="ARBA" id="ARBA00022676"/>
    </source>
</evidence>
<feature type="transmembrane region" description="Helical" evidence="9">
    <location>
        <begin position="386"/>
        <end position="410"/>
    </location>
</feature>
<dbReference type="PANTHER" id="PTHR33908">
    <property type="entry name" value="MANNOSYLTRANSFERASE YKCB-RELATED"/>
    <property type="match status" value="1"/>
</dbReference>
<dbReference type="Proteomes" id="UP000053413">
    <property type="component" value="Unassembled WGS sequence"/>
</dbReference>